<evidence type="ECO:0000256" key="1">
    <source>
        <dbReference type="SAM" id="Phobius"/>
    </source>
</evidence>
<dbReference type="EMBL" id="CP011787">
    <property type="protein sequence ID" value="AKZ65677.1"/>
    <property type="molecule type" value="Genomic_DNA"/>
</dbReference>
<keyword evidence="1" id="KW-0812">Transmembrane</keyword>
<organism evidence="2 3">
    <name type="scientific">Candidatus Palibaumannia cicadellinicola</name>
    <dbReference type="NCBI Taxonomy" id="186490"/>
    <lineage>
        <taxon>Bacteria</taxon>
        <taxon>Pseudomonadati</taxon>
        <taxon>Pseudomonadota</taxon>
        <taxon>Gammaproteobacteria</taxon>
        <taxon>Candidatus Palibaumannia</taxon>
    </lineage>
</organism>
<name>A0A0K2BKE7_9GAMM</name>
<keyword evidence="1" id="KW-1133">Transmembrane helix</keyword>
<dbReference type="AlphaFoldDB" id="A0A0K2BKE7"/>
<keyword evidence="1" id="KW-0472">Membrane</keyword>
<evidence type="ECO:0000313" key="2">
    <source>
        <dbReference type="EMBL" id="AKZ65677.1"/>
    </source>
</evidence>
<reference evidence="2 3" key="1">
    <citation type="submission" date="2015-06" db="EMBL/GenBank/DDBJ databases">
        <title>Lineage-specific patterns of genome deterioration in obligate symbionts.</title>
        <authorList>
            <person name="Bennett G.M."/>
            <person name="McCutcheon J.P."/>
            <person name="McDonald B.R."/>
            <person name="Moran N.A."/>
        </authorList>
    </citation>
    <scope>NUCLEOTIDE SEQUENCE [LARGE SCALE GENOMIC DNA]</scope>
    <source>
        <strain evidence="2 3">B-GSS</strain>
    </source>
</reference>
<proteinExistence type="predicted"/>
<gene>
    <name evidence="2" type="ORF">AB162_049</name>
</gene>
<feature type="transmembrane region" description="Helical" evidence="1">
    <location>
        <begin position="12"/>
        <end position="31"/>
    </location>
</feature>
<sequence length="45" mass="5459">MRYLYSYINIYCKYYLYVSTAIIKGAAFVYIDDYYQSLNSNLIQH</sequence>
<evidence type="ECO:0000313" key="3">
    <source>
        <dbReference type="Proteomes" id="UP000056466"/>
    </source>
</evidence>
<protein>
    <submittedName>
        <fullName evidence="2">Uncharacterized protein</fullName>
    </submittedName>
</protein>
<dbReference type="KEGG" id="bcig:AB162_049"/>
<dbReference type="Proteomes" id="UP000056466">
    <property type="component" value="Chromosome"/>
</dbReference>
<keyword evidence="3" id="KW-1185">Reference proteome</keyword>
<accession>A0A0K2BKE7</accession>